<dbReference type="Pfam" id="PF00095">
    <property type="entry name" value="WAP"/>
    <property type="match status" value="1"/>
</dbReference>
<evidence type="ECO:0000256" key="1">
    <source>
        <dbReference type="SAM" id="MobiDB-lite"/>
    </source>
</evidence>
<dbReference type="SUPFAM" id="SSF57256">
    <property type="entry name" value="Elafin-like"/>
    <property type="match status" value="1"/>
</dbReference>
<feature type="region of interest" description="Disordered" evidence="1">
    <location>
        <begin position="74"/>
        <end position="129"/>
    </location>
</feature>
<dbReference type="Gene3D" id="4.10.75.10">
    <property type="entry name" value="Elafin-like"/>
    <property type="match status" value="1"/>
</dbReference>
<dbReference type="GO" id="GO:0030414">
    <property type="term" value="F:peptidase inhibitor activity"/>
    <property type="evidence" value="ECO:0007669"/>
    <property type="project" value="InterPro"/>
</dbReference>
<dbReference type="OrthoDB" id="6378273at2759"/>
<name>A0A8B7P4J0_HYAAZ</name>
<feature type="region of interest" description="Disordered" evidence="1">
    <location>
        <begin position="203"/>
        <end position="253"/>
    </location>
</feature>
<dbReference type="PROSITE" id="PS51257">
    <property type="entry name" value="PROKAR_LIPOPROTEIN"/>
    <property type="match status" value="1"/>
</dbReference>
<dbReference type="GO" id="GO:0005576">
    <property type="term" value="C:extracellular region"/>
    <property type="evidence" value="ECO:0007669"/>
    <property type="project" value="InterPro"/>
</dbReference>
<feature type="domain" description="WAP" evidence="2">
    <location>
        <begin position="153"/>
        <end position="203"/>
    </location>
</feature>
<dbReference type="InterPro" id="IPR036645">
    <property type="entry name" value="Elafin-like_sf"/>
</dbReference>
<dbReference type="PROSITE" id="PS51390">
    <property type="entry name" value="WAP"/>
    <property type="match status" value="1"/>
</dbReference>
<dbReference type="AlphaFoldDB" id="A0A8B7P4J0"/>
<reference evidence="4" key="1">
    <citation type="submission" date="2025-08" db="UniProtKB">
        <authorList>
            <consortium name="RefSeq"/>
        </authorList>
    </citation>
    <scope>IDENTIFICATION</scope>
    <source>
        <tissue evidence="4">Whole organism</tissue>
    </source>
</reference>
<keyword evidence="3" id="KW-1185">Reference proteome</keyword>
<dbReference type="Proteomes" id="UP000694843">
    <property type="component" value="Unplaced"/>
</dbReference>
<feature type="region of interest" description="Disordered" evidence="1">
    <location>
        <begin position="26"/>
        <end position="62"/>
    </location>
</feature>
<dbReference type="RefSeq" id="XP_018020963.1">
    <property type="nucleotide sequence ID" value="XM_018165474.2"/>
</dbReference>
<evidence type="ECO:0000259" key="2">
    <source>
        <dbReference type="PROSITE" id="PS51390"/>
    </source>
</evidence>
<protein>
    <submittedName>
        <fullName evidence="4">Uncharacterized protein LOC108677272</fullName>
    </submittedName>
</protein>
<dbReference type="InterPro" id="IPR008197">
    <property type="entry name" value="WAP_dom"/>
</dbReference>
<organism evidence="3 4">
    <name type="scientific">Hyalella azteca</name>
    <name type="common">Amphipod</name>
    <dbReference type="NCBI Taxonomy" id="294128"/>
    <lineage>
        <taxon>Eukaryota</taxon>
        <taxon>Metazoa</taxon>
        <taxon>Ecdysozoa</taxon>
        <taxon>Arthropoda</taxon>
        <taxon>Crustacea</taxon>
        <taxon>Multicrustacea</taxon>
        <taxon>Malacostraca</taxon>
        <taxon>Eumalacostraca</taxon>
        <taxon>Peracarida</taxon>
        <taxon>Amphipoda</taxon>
        <taxon>Senticaudata</taxon>
        <taxon>Talitrida</taxon>
        <taxon>Talitroidea</taxon>
        <taxon>Hyalellidae</taxon>
        <taxon>Hyalella</taxon>
    </lineage>
</organism>
<accession>A0A8B7P4J0</accession>
<evidence type="ECO:0000313" key="4">
    <source>
        <dbReference type="RefSeq" id="XP_018020963.1"/>
    </source>
</evidence>
<feature type="compositionally biased region" description="Polar residues" evidence="1">
    <location>
        <begin position="120"/>
        <end position="129"/>
    </location>
</feature>
<dbReference type="GeneID" id="108677272"/>
<evidence type="ECO:0000313" key="3">
    <source>
        <dbReference type="Proteomes" id="UP000694843"/>
    </source>
</evidence>
<dbReference type="SMART" id="SM00217">
    <property type="entry name" value="WAP"/>
    <property type="match status" value="1"/>
</dbReference>
<proteinExistence type="predicted"/>
<feature type="compositionally biased region" description="Polar residues" evidence="1">
    <location>
        <begin position="26"/>
        <end position="36"/>
    </location>
</feature>
<sequence>MKAPTALYYTLFAQACFVNSQLYQPSSNGAQNSQLDKSAVRKRSPDREHHLPFFRPSRPENPYSFIQLEDEASSMRASASSPIRKYISRRGPNPEVPAKVDNPDTVTPKPKPTLKRKTQRPSVAATTPQSLEGWVSYPTEATVVASTKQTPEATSKAGACGGIQSYGISCAVRMDQCTRDAHCPGTTLCCMVGQCGYMCVNPKPPSDAKKKRRPGASSGMKQQGDRVTEDSTTAEGLKVGDIAMENEQPDSQP</sequence>
<dbReference type="KEGG" id="hazt:108677272"/>
<gene>
    <name evidence="4" type="primary">LOC108677272</name>
</gene>